<comment type="subcellular location">
    <subcellularLocation>
        <location evidence="1">Membrane</location>
        <topology evidence="1">Multi-pass membrane protein</topology>
    </subcellularLocation>
</comment>
<protein>
    <recommendedName>
        <fullName evidence="8">Rhodopsin domain-containing protein</fullName>
    </recommendedName>
</protein>
<feature type="domain" description="Rhodopsin" evidence="8">
    <location>
        <begin position="27"/>
        <end position="261"/>
    </location>
</feature>
<evidence type="ECO:0000313" key="9">
    <source>
        <dbReference type="EMBL" id="KAJ2907119.1"/>
    </source>
</evidence>
<dbReference type="AlphaFoldDB" id="A0AAD5S6D7"/>
<feature type="transmembrane region" description="Helical" evidence="7">
    <location>
        <begin position="93"/>
        <end position="111"/>
    </location>
</feature>
<evidence type="ECO:0000256" key="7">
    <source>
        <dbReference type="SAM" id="Phobius"/>
    </source>
</evidence>
<feature type="transmembrane region" description="Helical" evidence="7">
    <location>
        <begin position="201"/>
        <end position="221"/>
    </location>
</feature>
<dbReference type="GO" id="GO:0016020">
    <property type="term" value="C:membrane"/>
    <property type="evidence" value="ECO:0007669"/>
    <property type="project" value="UniProtKB-SubCell"/>
</dbReference>
<evidence type="ECO:0000256" key="5">
    <source>
        <dbReference type="ARBA" id="ARBA00038359"/>
    </source>
</evidence>
<accession>A0AAD5S6D7</accession>
<feature type="transmembrane region" description="Helical" evidence="7">
    <location>
        <begin position="6"/>
        <end position="31"/>
    </location>
</feature>
<dbReference type="InterPro" id="IPR052337">
    <property type="entry name" value="SAT4-like"/>
</dbReference>
<feature type="transmembrane region" description="Helical" evidence="7">
    <location>
        <begin position="43"/>
        <end position="61"/>
    </location>
</feature>
<feature type="region of interest" description="Disordered" evidence="6">
    <location>
        <begin position="360"/>
        <end position="379"/>
    </location>
</feature>
<dbReference type="EMBL" id="JAKWBI020000004">
    <property type="protein sequence ID" value="KAJ2907119.1"/>
    <property type="molecule type" value="Genomic_DNA"/>
</dbReference>
<evidence type="ECO:0000313" key="10">
    <source>
        <dbReference type="Proteomes" id="UP001201980"/>
    </source>
</evidence>
<feature type="transmembrane region" description="Helical" evidence="7">
    <location>
        <begin position="241"/>
        <end position="259"/>
    </location>
</feature>
<dbReference type="PANTHER" id="PTHR33048:SF123">
    <property type="entry name" value="INTEGRAL MEMBRANE PROTEIN"/>
    <property type="match status" value="1"/>
</dbReference>
<evidence type="ECO:0000256" key="6">
    <source>
        <dbReference type="SAM" id="MobiDB-lite"/>
    </source>
</evidence>
<name>A0AAD5S6D7_9PEZI</name>
<dbReference type="InterPro" id="IPR049326">
    <property type="entry name" value="Rhodopsin_dom_fungi"/>
</dbReference>
<gene>
    <name evidence="9" type="ORF">MKZ38_007634</name>
</gene>
<evidence type="ECO:0000256" key="4">
    <source>
        <dbReference type="ARBA" id="ARBA00023136"/>
    </source>
</evidence>
<evidence type="ECO:0000259" key="8">
    <source>
        <dbReference type="Pfam" id="PF20684"/>
    </source>
</evidence>
<keyword evidence="3 7" id="KW-1133">Transmembrane helix</keyword>
<evidence type="ECO:0000256" key="2">
    <source>
        <dbReference type="ARBA" id="ARBA00022692"/>
    </source>
</evidence>
<proteinExistence type="inferred from homology"/>
<keyword evidence="2 7" id="KW-0812">Transmembrane</keyword>
<reference evidence="9" key="1">
    <citation type="submission" date="2022-07" db="EMBL/GenBank/DDBJ databases">
        <title>Draft genome sequence of Zalerion maritima ATCC 34329, a (micro)plastics degrading marine fungus.</title>
        <authorList>
            <person name="Paco A."/>
            <person name="Goncalves M.F.M."/>
            <person name="Rocha-Santos T.A.P."/>
            <person name="Alves A."/>
        </authorList>
    </citation>
    <scope>NUCLEOTIDE SEQUENCE</scope>
    <source>
        <strain evidence="9">ATCC 34329</strain>
    </source>
</reference>
<dbReference type="PANTHER" id="PTHR33048">
    <property type="entry name" value="PTH11-LIKE INTEGRAL MEMBRANE PROTEIN (AFU_ORTHOLOGUE AFUA_5G11245)"/>
    <property type="match status" value="1"/>
</dbReference>
<comment type="caution">
    <text evidence="9">The sequence shown here is derived from an EMBL/GenBank/DDBJ whole genome shotgun (WGS) entry which is preliminary data.</text>
</comment>
<keyword evidence="10" id="KW-1185">Reference proteome</keyword>
<comment type="similarity">
    <text evidence="5">Belongs to the SAT4 family.</text>
</comment>
<keyword evidence="4 7" id="KW-0472">Membrane</keyword>
<sequence length="415" mass="45123">MENETRAPYMISVTIGLLSLLVCSVLLRTVVRIRHGGAGWDDAFLYLSFAWCTTFLVSVIMNTQNGLGYHWEFTTDEQKGGYMKVGNLISCSYILGFVTVKLSFACLYLRLMTERKYQLLNKGLVIFLLCQGIEEVCVVLFRCKPIHKAWTLGAEGTCIDLLPFYYTAFAFKFITDVILFVQPIPTLWRLQLPLGKRIGLIIMMSIGLLVCIISIIRVTYIGSVGPDPTWLVVDSMIWSEIEVTALIVCACVPSLRHVIQKIPALSKALGLSSERSKMFYGRSYGGRSKGVSIALNSRSGPQSANAAHPQRDKSAQFGLTSAAVGAGNRASSSESTEEIVGNGKKFGIMVTHDIEMGVESNHDSPTATACGRDENGNSDVGVGATVGDATGRTPAAAIGGAYVCPTNRSSWLKDQ</sequence>
<evidence type="ECO:0000256" key="1">
    <source>
        <dbReference type="ARBA" id="ARBA00004141"/>
    </source>
</evidence>
<evidence type="ECO:0000256" key="3">
    <source>
        <dbReference type="ARBA" id="ARBA00022989"/>
    </source>
</evidence>
<dbReference type="Proteomes" id="UP001201980">
    <property type="component" value="Unassembled WGS sequence"/>
</dbReference>
<organism evidence="9 10">
    <name type="scientific">Zalerion maritima</name>
    <dbReference type="NCBI Taxonomy" id="339359"/>
    <lineage>
        <taxon>Eukaryota</taxon>
        <taxon>Fungi</taxon>
        <taxon>Dikarya</taxon>
        <taxon>Ascomycota</taxon>
        <taxon>Pezizomycotina</taxon>
        <taxon>Sordariomycetes</taxon>
        <taxon>Lulworthiomycetidae</taxon>
        <taxon>Lulworthiales</taxon>
        <taxon>Lulworthiaceae</taxon>
        <taxon>Zalerion</taxon>
    </lineage>
</organism>
<dbReference type="Pfam" id="PF20684">
    <property type="entry name" value="Fung_rhodopsin"/>
    <property type="match status" value="1"/>
</dbReference>